<keyword evidence="3" id="KW-0560">Oxidoreductase</keyword>
<feature type="domain" description="Plastocyanin-like" evidence="6">
    <location>
        <begin position="364"/>
        <end position="489"/>
    </location>
</feature>
<keyword evidence="5" id="KW-0732">Signal</keyword>
<dbReference type="eggNOG" id="KOG1263">
    <property type="taxonomic scope" value="Eukaryota"/>
</dbReference>
<dbReference type="HOGENOM" id="CLU_006504_3_2_1"/>
<dbReference type="InterPro" id="IPR008972">
    <property type="entry name" value="Cupredoxin"/>
</dbReference>
<evidence type="ECO:0000256" key="2">
    <source>
        <dbReference type="ARBA" id="ARBA00022723"/>
    </source>
</evidence>
<dbReference type="InterPro" id="IPR045087">
    <property type="entry name" value="Cu-oxidase_fam"/>
</dbReference>
<dbReference type="PANTHER" id="PTHR11709:SF71">
    <property type="entry name" value="OXIDOREDUCTASE TPCJ"/>
    <property type="match status" value="1"/>
</dbReference>
<dbReference type="InterPro" id="IPR011707">
    <property type="entry name" value="Cu-oxidase-like_N"/>
</dbReference>
<evidence type="ECO:0000313" key="9">
    <source>
        <dbReference type="Proteomes" id="UP000001471"/>
    </source>
</evidence>
<dbReference type="InParanoid" id="B2WK27"/>
<dbReference type="PROSITE" id="PS00080">
    <property type="entry name" value="MULTICOPPER_OXIDASE2"/>
    <property type="match status" value="1"/>
</dbReference>
<reference evidence="9" key="1">
    <citation type="journal article" date="2013" name="G3 (Bethesda)">
        <title>Comparative genomics of a plant-pathogenic fungus, Pyrenophora tritici-repentis, reveals transduplication and the impact of repeat elements on pathogenicity and population divergence.</title>
        <authorList>
            <person name="Manning V.A."/>
            <person name="Pandelova I."/>
            <person name="Dhillon B."/>
            <person name="Wilhelm L.J."/>
            <person name="Goodwin S.B."/>
            <person name="Berlin A.M."/>
            <person name="Figueroa M."/>
            <person name="Freitag M."/>
            <person name="Hane J.K."/>
            <person name="Henrissat B."/>
            <person name="Holman W.H."/>
            <person name="Kodira C.D."/>
            <person name="Martin J."/>
            <person name="Oliver R.P."/>
            <person name="Robbertse B."/>
            <person name="Schackwitz W."/>
            <person name="Schwartz D.C."/>
            <person name="Spatafora J.W."/>
            <person name="Turgeon B.G."/>
            <person name="Yandava C."/>
            <person name="Young S."/>
            <person name="Zhou S."/>
            <person name="Zeng Q."/>
            <person name="Grigoriev I.V."/>
            <person name="Ma L.-J."/>
            <person name="Ciuffetti L.M."/>
        </authorList>
    </citation>
    <scope>NUCLEOTIDE SEQUENCE [LARGE SCALE GENOMIC DNA]</scope>
    <source>
        <strain evidence="9">Pt-1C-BFP</strain>
    </source>
</reference>
<keyword evidence="2" id="KW-0479">Metal-binding</keyword>
<keyword evidence="4" id="KW-0186">Copper</keyword>
<evidence type="ECO:0000256" key="4">
    <source>
        <dbReference type="ARBA" id="ARBA00023008"/>
    </source>
</evidence>
<dbReference type="EMBL" id="DS231627">
    <property type="protein sequence ID" value="EDU43267.1"/>
    <property type="molecule type" value="Genomic_DNA"/>
</dbReference>
<name>B2WK27_PYRTR</name>
<sequence>MVLSTLRVGTLLALLLPSAVSFVVPSTEVRPRNLEVPWKKTGLYSGHRRRRDGSIASCNYGPQTRGCWGDFDIDTNMDEEWPDTGKTVKYELTITNVTGAPDGFERQMFHINGQFPGPTIIADWGDNLEITVKNNAQNNGTGLHWHGIRQLGSNEQDGVNGITECPIPPGSEKVYKFKLTQYGTTWYHSHYSVQYGDGIWGPMIIRGPSTADWDIDLGAMPLTDWFHATTFTANAAAVHAKGPPTADNVLSSSTPPNLTANYWFRVGTGGACDGPNANAANIRSIFRYAGADSDEEPSDDIAIVLPSGCYDQPNIVPYSKTTIPQSLPESLSLGFSDNYTTDVTQSRGLVQWLVNGNPMAVNLQVPTLQSVLDGNVKTGNNSHTFEIDEKSKWQYWILQQSPTSPPIPHPIHLHGHDFYILAQVANATWNGDISALQTNNPVRRDTANLPAAGYVVLAFASDNPGAWLMHCHIPFHVAAGLGVQFLERKAEIAAKDGFEEMGRGCGKWGNYMERTHPGGILFPGDSGL</sequence>
<gene>
    <name evidence="8" type="ORF">PTRG_10216</name>
</gene>
<dbReference type="SMR" id="B2WK27"/>
<organism evidence="8 9">
    <name type="scientific">Pyrenophora tritici-repentis (strain Pt-1C-BFP)</name>
    <name type="common">Wheat tan spot fungus</name>
    <name type="synonym">Drechslera tritici-repentis</name>
    <dbReference type="NCBI Taxonomy" id="426418"/>
    <lineage>
        <taxon>Eukaryota</taxon>
        <taxon>Fungi</taxon>
        <taxon>Dikarya</taxon>
        <taxon>Ascomycota</taxon>
        <taxon>Pezizomycotina</taxon>
        <taxon>Dothideomycetes</taxon>
        <taxon>Pleosporomycetidae</taxon>
        <taxon>Pleosporales</taxon>
        <taxon>Pleosporineae</taxon>
        <taxon>Pleosporaceae</taxon>
        <taxon>Pyrenophora</taxon>
    </lineage>
</organism>
<evidence type="ECO:0000256" key="5">
    <source>
        <dbReference type="SAM" id="SignalP"/>
    </source>
</evidence>
<dbReference type="PROSITE" id="PS00079">
    <property type="entry name" value="MULTICOPPER_OXIDASE1"/>
    <property type="match status" value="1"/>
</dbReference>
<dbReference type="OrthoDB" id="2121828at2759"/>
<evidence type="ECO:0000313" key="8">
    <source>
        <dbReference type="EMBL" id="EDU43267.1"/>
    </source>
</evidence>
<dbReference type="Pfam" id="PF07732">
    <property type="entry name" value="Cu-oxidase_3"/>
    <property type="match status" value="1"/>
</dbReference>
<dbReference type="InterPro" id="IPR002355">
    <property type="entry name" value="Cu_oxidase_Cu_BS"/>
</dbReference>
<dbReference type="FunFam" id="2.60.40.420:FF:000021">
    <property type="entry name" value="Extracellular dihydrogeodin oxidase/laccase"/>
    <property type="match status" value="1"/>
</dbReference>
<dbReference type="Pfam" id="PF07731">
    <property type="entry name" value="Cu-oxidase_2"/>
    <property type="match status" value="1"/>
</dbReference>
<protein>
    <submittedName>
        <fullName evidence="8">Laccase-1</fullName>
    </submittedName>
</protein>
<dbReference type="PANTHER" id="PTHR11709">
    <property type="entry name" value="MULTI-COPPER OXIDASE"/>
    <property type="match status" value="1"/>
</dbReference>
<proteinExistence type="inferred from homology"/>
<dbReference type="SUPFAM" id="SSF49503">
    <property type="entry name" value="Cupredoxins"/>
    <property type="match status" value="2"/>
</dbReference>
<dbReference type="CDD" id="cd13901">
    <property type="entry name" value="CuRO_3_MaLCC_like"/>
    <property type="match status" value="1"/>
</dbReference>
<feature type="signal peptide" evidence="5">
    <location>
        <begin position="1"/>
        <end position="21"/>
    </location>
</feature>
<feature type="chain" id="PRO_5002784816" evidence="5">
    <location>
        <begin position="22"/>
        <end position="528"/>
    </location>
</feature>
<dbReference type="GO" id="GO:0016491">
    <property type="term" value="F:oxidoreductase activity"/>
    <property type="evidence" value="ECO:0007669"/>
    <property type="project" value="UniProtKB-KW"/>
</dbReference>
<dbReference type="STRING" id="426418.B2WK27"/>
<dbReference type="CDD" id="cd13854">
    <property type="entry name" value="CuRO_1_MaLCC_like"/>
    <property type="match status" value="1"/>
</dbReference>
<dbReference type="InterPro" id="IPR033138">
    <property type="entry name" value="Cu_oxidase_CS"/>
</dbReference>
<feature type="domain" description="Plastocyanin-like" evidence="7">
    <location>
        <begin position="94"/>
        <end position="208"/>
    </location>
</feature>
<evidence type="ECO:0000256" key="1">
    <source>
        <dbReference type="ARBA" id="ARBA00010609"/>
    </source>
</evidence>
<dbReference type="Gene3D" id="2.60.40.420">
    <property type="entry name" value="Cupredoxins - blue copper proteins"/>
    <property type="match status" value="2"/>
</dbReference>
<dbReference type="InterPro" id="IPR011706">
    <property type="entry name" value="Cu-oxidase_C"/>
</dbReference>
<comment type="similarity">
    <text evidence="1">Belongs to the multicopper oxidase family.</text>
</comment>
<dbReference type="Proteomes" id="UP000001471">
    <property type="component" value="Unassembled WGS sequence"/>
</dbReference>
<evidence type="ECO:0000259" key="7">
    <source>
        <dbReference type="Pfam" id="PF07732"/>
    </source>
</evidence>
<dbReference type="OMA" id="CHIIEHQ"/>
<accession>B2WK27</accession>
<dbReference type="GO" id="GO:0005507">
    <property type="term" value="F:copper ion binding"/>
    <property type="evidence" value="ECO:0007669"/>
    <property type="project" value="InterPro"/>
</dbReference>
<evidence type="ECO:0000259" key="6">
    <source>
        <dbReference type="Pfam" id="PF07731"/>
    </source>
</evidence>
<dbReference type="AlphaFoldDB" id="B2WK27"/>
<evidence type="ECO:0000256" key="3">
    <source>
        <dbReference type="ARBA" id="ARBA00023002"/>
    </source>
</evidence>